<evidence type="ECO:0000256" key="1">
    <source>
        <dbReference type="SAM" id="MobiDB-lite"/>
    </source>
</evidence>
<dbReference type="Proteomes" id="UP000282322">
    <property type="component" value="Unassembled WGS sequence"/>
</dbReference>
<reference evidence="2 3" key="1">
    <citation type="submission" date="2018-11" db="EMBL/GenBank/DDBJ databases">
        <title>Taxonoimc description of Halomarina strain SPP-AMP-1.</title>
        <authorList>
            <person name="Pal Y."/>
            <person name="Srinivasana K."/>
            <person name="Verma A."/>
            <person name="Kumar P."/>
        </authorList>
    </citation>
    <scope>NUCLEOTIDE SEQUENCE [LARGE SCALE GENOMIC DNA]</scope>
    <source>
        <strain evidence="2 3">SPP-AMP-1</strain>
    </source>
</reference>
<accession>A0A3P3R4K0</accession>
<comment type="caution">
    <text evidence="2">The sequence shown here is derived from an EMBL/GenBank/DDBJ whole genome shotgun (WGS) entry which is preliminary data.</text>
</comment>
<dbReference type="EMBL" id="RRCH01000052">
    <property type="protein sequence ID" value="RRJ27580.1"/>
    <property type="molecule type" value="Genomic_DNA"/>
</dbReference>
<evidence type="ECO:0000313" key="2">
    <source>
        <dbReference type="EMBL" id="RRJ27580.1"/>
    </source>
</evidence>
<evidence type="ECO:0008006" key="4">
    <source>
        <dbReference type="Google" id="ProtNLM"/>
    </source>
</evidence>
<name>A0A3P3R4K0_9EURY</name>
<proteinExistence type="predicted"/>
<feature type="compositionally biased region" description="Acidic residues" evidence="1">
    <location>
        <begin position="102"/>
        <end position="112"/>
    </location>
</feature>
<dbReference type="AlphaFoldDB" id="A0A3P3R4K0"/>
<evidence type="ECO:0000313" key="3">
    <source>
        <dbReference type="Proteomes" id="UP000282322"/>
    </source>
</evidence>
<dbReference type="RefSeq" id="WP_124957081.1">
    <property type="nucleotide sequence ID" value="NZ_RRCH01000052.1"/>
</dbReference>
<protein>
    <recommendedName>
        <fullName evidence="4">DUF3006 domain-containing protein</fullName>
    </recommendedName>
</protein>
<organism evidence="2 3">
    <name type="scientific">Halocatena pleomorpha</name>
    <dbReference type="NCBI Taxonomy" id="1785090"/>
    <lineage>
        <taxon>Archaea</taxon>
        <taxon>Methanobacteriati</taxon>
        <taxon>Methanobacteriota</taxon>
        <taxon>Stenosarchaea group</taxon>
        <taxon>Halobacteria</taxon>
        <taxon>Halobacteriales</taxon>
        <taxon>Natronomonadaceae</taxon>
        <taxon>Halocatena</taxon>
    </lineage>
</organism>
<sequence>MTRFDEAHYRWYDEPDDGEYEIQFDRFESNKAVFLIVDQEIDDIIGQAVFHVENVPDLNSGDSITTRIFHGMVKDREVIDMTYDSELSEQRHEKTQQQLDDLFQDNESETGH</sequence>
<feature type="region of interest" description="Disordered" evidence="1">
    <location>
        <begin position="85"/>
        <end position="112"/>
    </location>
</feature>
<keyword evidence="3" id="KW-1185">Reference proteome</keyword>
<gene>
    <name evidence="2" type="ORF">EIK79_17580</name>
</gene>